<dbReference type="PANTHER" id="PTHR15944:SF0">
    <property type="entry name" value="PRENYLCYSTEINE LYASE DOMAIN-CONTAINING PROTEIN"/>
    <property type="match status" value="1"/>
</dbReference>
<organism evidence="9">
    <name type="scientific">Gongylonema pulchrum</name>
    <dbReference type="NCBI Taxonomy" id="637853"/>
    <lineage>
        <taxon>Eukaryota</taxon>
        <taxon>Metazoa</taxon>
        <taxon>Ecdysozoa</taxon>
        <taxon>Nematoda</taxon>
        <taxon>Chromadorea</taxon>
        <taxon>Rhabditida</taxon>
        <taxon>Spirurina</taxon>
        <taxon>Spiruromorpha</taxon>
        <taxon>Spiruroidea</taxon>
        <taxon>Gongylonematidae</taxon>
        <taxon>Gongylonema</taxon>
    </lineage>
</organism>
<name>A0A183ER73_9BILA</name>
<evidence type="ECO:0000256" key="2">
    <source>
        <dbReference type="ARBA" id="ARBA00022630"/>
    </source>
</evidence>
<evidence type="ECO:0000313" key="9">
    <source>
        <dbReference type="WBParaSite" id="GPUH_0002349401-mRNA-1"/>
    </source>
</evidence>
<gene>
    <name evidence="7" type="ORF">GPUH_LOCUS23464</name>
</gene>
<proteinExistence type="predicted"/>
<accession>A0A183ER73</accession>
<evidence type="ECO:0000313" key="7">
    <source>
        <dbReference type="EMBL" id="VDN41514.1"/>
    </source>
</evidence>
<evidence type="ECO:0000256" key="1">
    <source>
        <dbReference type="ARBA" id="ARBA00001974"/>
    </source>
</evidence>
<reference evidence="7 8" key="2">
    <citation type="submission" date="2018-11" db="EMBL/GenBank/DDBJ databases">
        <authorList>
            <consortium name="Pathogen Informatics"/>
        </authorList>
    </citation>
    <scope>NUCLEOTIDE SEQUENCE [LARGE SCALE GENOMIC DNA]</scope>
</reference>
<evidence type="ECO:0000256" key="4">
    <source>
        <dbReference type="ARBA" id="ARBA00023002"/>
    </source>
</evidence>
<dbReference type="PANTHER" id="PTHR15944">
    <property type="entry name" value="FARNESYLCYSTEINE LYASE"/>
    <property type="match status" value="1"/>
</dbReference>
<dbReference type="WBParaSite" id="GPUH_0002349401-mRNA-1">
    <property type="protein sequence ID" value="GPUH_0002349401-mRNA-1"/>
    <property type="gene ID" value="GPUH_0002349401"/>
</dbReference>
<dbReference type="GO" id="GO:0030327">
    <property type="term" value="P:prenylated protein catabolic process"/>
    <property type="evidence" value="ECO:0007669"/>
    <property type="project" value="TreeGrafter"/>
</dbReference>
<comment type="cofactor">
    <cofactor evidence="1">
        <name>FAD</name>
        <dbReference type="ChEBI" id="CHEBI:57692"/>
    </cofactor>
</comment>
<dbReference type="OrthoDB" id="437369at2759"/>
<protein>
    <submittedName>
        <fullName evidence="9">Prenylcys_lyase domain-containing protein</fullName>
    </submittedName>
</protein>
<evidence type="ECO:0000256" key="3">
    <source>
        <dbReference type="ARBA" id="ARBA00022827"/>
    </source>
</evidence>
<dbReference type="GO" id="GO:0001735">
    <property type="term" value="F:prenylcysteine oxidase activity"/>
    <property type="evidence" value="ECO:0007669"/>
    <property type="project" value="InterPro"/>
</dbReference>
<dbReference type="InterPro" id="IPR017046">
    <property type="entry name" value="Prenylcysteine_Oxase1"/>
</dbReference>
<sequence length="166" mass="18720">MDDPSWESAAFRFIPDVNLDSSLKGSLRAAHWSMSDDDALNSVFVSNTDLPYNAIGHLSPVDYKKGENFPKTGPNRVWKVFSKEALKKPQLMEFFSELRNVTKANYKHPPSGRPKFRLSKNICYVNAVEWLASSIETSALGGRNCVNMLLEDLGLQMIKKPIKNEL</sequence>
<evidence type="ECO:0000313" key="8">
    <source>
        <dbReference type="Proteomes" id="UP000271098"/>
    </source>
</evidence>
<dbReference type="EMBL" id="UYRT01097933">
    <property type="protein sequence ID" value="VDN41514.1"/>
    <property type="molecule type" value="Genomic_DNA"/>
</dbReference>
<keyword evidence="8" id="KW-1185">Reference proteome</keyword>
<dbReference type="AlphaFoldDB" id="A0A183ER73"/>
<keyword evidence="3" id="KW-0274">FAD</keyword>
<reference evidence="9" key="1">
    <citation type="submission" date="2016-06" db="UniProtKB">
        <authorList>
            <consortium name="WormBaseParasite"/>
        </authorList>
    </citation>
    <scope>IDENTIFICATION</scope>
</reference>
<dbReference type="Proteomes" id="UP000271098">
    <property type="component" value="Unassembled WGS sequence"/>
</dbReference>
<feature type="domain" description="Prenylcysteine lyase" evidence="6">
    <location>
        <begin position="24"/>
        <end position="152"/>
    </location>
</feature>
<evidence type="ECO:0000259" key="6">
    <source>
        <dbReference type="Pfam" id="PF07156"/>
    </source>
</evidence>
<keyword evidence="4" id="KW-0560">Oxidoreductase</keyword>
<evidence type="ECO:0000256" key="5">
    <source>
        <dbReference type="ARBA" id="ARBA00023180"/>
    </source>
</evidence>
<dbReference type="GO" id="GO:0030328">
    <property type="term" value="P:prenylcysteine catabolic process"/>
    <property type="evidence" value="ECO:0007669"/>
    <property type="project" value="InterPro"/>
</dbReference>
<keyword evidence="2" id="KW-0285">Flavoprotein</keyword>
<keyword evidence="5" id="KW-0325">Glycoprotein</keyword>
<dbReference type="Pfam" id="PF07156">
    <property type="entry name" value="Prenylcys_lyase"/>
    <property type="match status" value="1"/>
</dbReference>
<dbReference type="InterPro" id="IPR010795">
    <property type="entry name" value="Prenylcys_lyase"/>
</dbReference>